<dbReference type="Gene3D" id="3.20.20.70">
    <property type="entry name" value="Aldolase class I"/>
    <property type="match status" value="1"/>
</dbReference>
<dbReference type="NCBIfam" id="TIGR00674">
    <property type="entry name" value="dapA"/>
    <property type="match status" value="1"/>
</dbReference>
<dbReference type="SMART" id="SM01130">
    <property type="entry name" value="DHDPS"/>
    <property type="match status" value="1"/>
</dbReference>
<comment type="caution">
    <text evidence="14">The sequence shown here is derived from an EMBL/GenBank/DDBJ whole genome shotgun (WGS) entry which is preliminary data.</text>
</comment>
<keyword evidence="8 12" id="KW-0457">Lysine biosynthesis</keyword>
<comment type="subcellular location">
    <subcellularLocation>
        <location evidence="12">Cytoplasm</location>
    </subcellularLocation>
</comment>
<comment type="function">
    <text evidence="1 12">Catalyzes the condensation of (S)-aspartate-beta-semialdehyde [(S)-ASA] and pyruvate to 4-hydroxy-tetrahydrodipicolinate (HTPA).</text>
</comment>
<comment type="similarity">
    <text evidence="3 12 13">Belongs to the DapA family.</text>
</comment>
<dbReference type="HAMAP" id="MF_00418">
    <property type="entry name" value="DapA"/>
    <property type="match status" value="1"/>
</dbReference>
<comment type="caution">
    <text evidence="12">Was originally thought to be a dihydrodipicolinate synthase (DHDPS), catalyzing the condensation of (S)-aspartate-beta-semialdehyde [(S)-ASA] and pyruvate to dihydrodipicolinate (DHDP). However, it was shown in E.coli that the product of the enzymatic reaction is not dihydrodipicolinate but in fact (4S)-4-hydroxy-2,3,4,5-tetrahydro-(2S)-dipicolinic acid (HTPA), and that the consecutive dehydration reaction leading to DHDP is not spontaneous but catalyzed by DapB.</text>
</comment>
<feature type="binding site" evidence="12">
    <location>
        <position position="50"/>
    </location>
    <ligand>
        <name>pyruvate</name>
        <dbReference type="ChEBI" id="CHEBI:15361"/>
    </ligand>
</feature>
<evidence type="ECO:0000313" key="14">
    <source>
        <dbReference type="EMBL" id="MCG7506729.1"/>
    </source>
</evidence>
<dbReference type="InterPro" id="IPR013785">
    <property type="entry name" value="Aldolase_TIM"/>
</dbReference>
<evidence type="ECO:0000256" key="5">
    <source>
        <dbReference type="ARBA" id="ARBA00022490"/>
    </source>
</evidence>
<protein>
    <recommendedName>
        <fullName evidence="4 12">4-hydroxy-tetrahydrodipicolinate synthase</fullName>
        <shortName evidence="12">HTPA synthase</shortName>
        <ecNumber evidence="4 12">4.3.3.7</ecNumber>
    </recommendedName>
</protein>
<dbReference type="EC" id="4.3.3.7" evidence="4 12"/>
<evidence type="ECO:0000256" key="4">
    <source>
        <dbReference type="ARBA" id="ARBA00012086"/>
    </source>
</evidence>
<evidence type="ECO:0000313" key="15">
    <source>
        <dbReference type="Proteomes" id="UP001201701"/>
    </source>
</evidence>
<dbReference type="InterPro" id="IPR002220">
    <property type="entry name" value="DapA-like"/>
</dbReference>
<dbReference type="CDD" id="cd00950">
    <property type="entry name" value="DHDPS"/>
    <property type="match status" value="1"/>
</dbReference>
<dbReference type="Proteomes" id="UP001201701">
    <property type="component" value="Unassembled WGS sequence"/>
</dbReference>
<evidence type="ECO:0000256" key="13">
    <source>
        <dbReference type="PIRNR" id="PIRNR001365"/>
    </source>
</evidence>
<comment type="catalytic activity">
    <reaction evidence="11 12">
        <text>L-aspartate 4-semialdehyde + pyruvate = (2S,4S)-4-hydroxy-2,3,4,5-tetrahydrodipicolinate + H2O + H(+)</text>
        <dbReference type="Rhea" id="RHEA:34171"/>
        <dbReference type="ChEBI" id="CHEBI:15361"/>
        <dbReference type="ChEBI" id="CHEBI:15377"/>
        <dbReference type="ChEBI" id="CHEBI:15378"/>
        <dbReference type="ChEBI" id="CHEBI:67139"/>
        <dbReference type="ChEBI" id="CHEBI:537519"/>
        <dbReference type="EC" id="4.3.3.7"/>
    </reaction>
</comment>
<keyword evidence="15" id="KW-1185">Reference proteome</keyword>
<dbReference type="GO" id="GO:0008840">
    <property type="term" value="F:4-hydroxy-tetrahydrodipicolinate synthase activity"/>
    <property type="evidence" value="ECO:0007669"/>
    <property type="project" value="UniProtKB-EC"/>
</dbReference>
<organism evidence="14 15">
    <name type="scientific">Mesorhizobium retamae</name>
    <dbReference type="NCBI Taxonomy" id="2912854"/>
    <lineage>
        <taxon>Bacteria</taxon>
        <taxon>Pseudomonadati</taxon>
        <taxon>Pseudomonadota</taxon>
        <taxon>Alphaproteobacteria</taxon>
        <taxon>Hyphomicrobiales</taxon>
        <taxon>Phyllobacteriaceae</taxon>
        <taxon>Mesorhizobium</taxon>
    </lineage>
</organism>
<evidence type="ECO:0000256" key="6">
    <source>
        <dbReference type="ARBA" id="ARBA00022605"/>
    </source>
</evidence>
<dbReference type="PIRSF" id="PIRSF001365">
    <property type="entry name" value="DHDPS"/>
    <property type="match status" value="1"/>
</dbReference>
<feature type="binding site" evidence="12">
    <location>
        <position position="208"/>
    </location>
    <ligand>
        <name>pyruvate</name>
        <dbReference type="ChEBI" id="CHEBI:15361"/>
    </ligand>
</feature>
<keyword evidence="6 12" id="KW-0028">Amino-acid biosynthesis</keyword>
<comment type="pathway">
    <text evidence="2 12">Amino-acid biosynthesis; L-lysine biosynthesis via DAP pathway; (S)-tetrahydrodipicolinate from L-aspartate: step 3/4.</text>
</comment>
<keyword evidence="10 12" id="KW-0704">Schiff base</keyword>
<dbReference type="InterPro" id="IPR005263">
    <property type="entry name" value="DapA"/>
</dbReference>
<evidence type="ECO:0000256" key="2">
    <source>
        <dbReference type="ARBA" id="ARBA00005120"/>
    </source>
</evidence>
<evidence type="ECO:0000256" key="10">
    <source>
        <dbReference type="ARBA" id="ARBA00023270"/>
    </source>
</evidence>
<dbReference type="RefSeq" id="WP_239367179.1">
    <property type="nucleotide sequence ID" value="NZ_JAKREW010000017.1"/>
</dbReference>
<proteinExistence type="inferred from homology"/>
<evidence type="ECO:0000256" key="8">
    <source>
        <dbReference type="ARBA" id="ARBA00023154"/>
    </source>
</evidence>
<keyword evidence="5 12" id="KW-0963">Cytoplasm</keyword>
<dbReference type="PROSITE" id="PS00666">
    <property type="entry name" value="DHDPS_2"/>
    <property type="match status" value="1"/>
</dbReference>
<dbReference type="InterPro" id="IPR020624">
    <property type="entry name" value="Schiff_base-form_aldolases_CS"/>
</dbReference>
<feature type="active site" description="Proton donor/acceptor" evidence="12">
    <location>
        <position position="138"/>
    </location>
</feature>
<feature type="active site" description="Schiff-base intermediate with substrate" evidence="12">
    <location>
        <position position="166"/>
    </location>
</feature>
<reference evidence="14 15" key="1">
    <citation type="submission" date="2022-02" db="EMBL/GenBank/DDBJ databases">
        <title>Draft genome sequence of Mezorhizobium retamae strain IRAMC:0171 isolated from Retama raetam nodules.</title>
        <authorList>
            <person name="Bengaied R."/>
            <person name="Sbissi I."/>
            <person name="Huber K."/>
            <person name="Ghodbane F."/>
            <person name="Nouioui I."/>
            <person name="Tarhouni M."/>
            <person name="Gtari M."/>
        </authorList>
    </citation>
    <scope>NUCLEOTIDE SEQUENCE [LARGE SCALE GENOMIC DNA]</scope>
    <source>
        <strain evidence="14 15">IRAMC:0171</strain>
    </source>
</reference>
<name>A0ABS9QJB5_9HYPH</name>
<evidence type="ECO:0000256" key="1">
    <source>
        <dbReference type="ARBA" id="ARBA00003294"/>
    </source>
</evidence>
<dbReference type="SUPFAM" id="SSF51569">
    <property type="entry name" value="Aldolase"/>
    <property type="match status" value="1"/>
</dbReference>
<evidence type="ECO:0000256" key="7">
    <source>
        <dbReference type="ARBA" id="ARBA00022915"/>
    </source>
</evidence>
<keyword evidence="9 12" id="KW-0456">Lyase</keyword>
<feature type="site" description="Part of a proton relay during catalysis" evidence="12">
    <location>
        <position position="112"/>
    </location>
</feature>
<dbReference type="PROSITE" id="PS00665">
    <property type="entry name" value="DHDPS_1"/>
    <property type="match status" value="1"/>
</dbReference>
<dbReference type="PRINTS" id="PR00146">
    <property type="entry name" value="DHPICSNTHASE"/>
</dbReference>
<comment type="subunit">
    <text evidence="12">Homotetramer; dimer of dimers.</text>
</comment>
<gene>
    <name evidence="12 14" type="primary">dapA</name>
    <name evidence="14" type="ORF">L4923_17015</name>
</gene>
<accession>A0ABS9QJB5</accession>
<keyword evidence="7 12" id="KW-0220">Diaminopimelate biosynthesis</keyword>
<evidence type="ECO:0000256" key="11">
    <source>
        <dbReference type="ARBA" id="ARBA00047836"/>
    </source>
</evidence>
<sequence>MHTDRTRFKGAIAALPTPFRNGALDMTAFDFLIRWQLDQGIDGVVVCGTTGEAPTLTHDERLTMTRRCVETIAGQVPVIAGTGSNNTEETIAATLAAAACGADAALVVTPYYNKPSQEGLYRHFAAIAGAATIPLILYNVPSRTGVDLLPDTVRRLAAFPGIIGIKDATGNLDRPERTAKLAGRDFLQFSGHDATALAFNNICGAGTISVVANVAPRLCAEMHRACRDGDLLSARTIRHRLEPLITALERETNPVPVKYALHRLLGQSPEVRLPLTAASPETERAVEDAITALFPFDFDQPKRVAASDRTSDRMAFVRGRHMAEFSARTS</sequence>
<dbReference type="PANTHER" id="PTHR12128:SF66">
    <property type="entry name" value="4-HYDROXY-2-OXOGLUTARATE ALDOLASE, MITOCHONDRIAL"/>
    <property type="match status" value="1"/>
</dbReference>
<dbReference type="Pfam" id="PF00701">
    <property type="entry name" value="DHDPS"/>
    <property type="match status" value="1"/>
</dbReference>
<dbReference type="EMBL" id="JAKREW010000017">
    <property type="protein sequence ID" value="MCG7506729.1"/>
    <property type="molecule type" value="Genomic_DNA"/>
</dbReference>
<evidence type="ECO:0000256" key="9">
    <source>
        <dbReference type="ARBA" id="ARBA00023239"/>
    </source>
</evidence>
<evidence type="ECO:0000256" key="3">
    <source>
        <dbReference type="ARBA" id="ARBA00007592"/>
    </source>
</evidence>
<evidence type="ECO:0000256" key="12">
    <source>
        <dbReference type="HAMAP-Rule" id="MF_00418"/>
    </source>
</evidence>
<dbReference type="InterPro" id="IPR020625">
    <property type="entry name" value="Schiff_base-form_aldolases_AS"/>
</dbReference>
<dbReference type="PANTHER" id="PTHR12128">
    <property type="entry name" value="DIHYDRODIPICOLINATE SYNTHASE"/>
    <property type="match status" value="1"/>
</dbReference>
<feature type="site" description="Part of a proton relay during catalysis" evidence="12">
    <location>
        <position position="49"/>
    </location>
</feature>